<evidence type="ECO:0000313" key="1">
    <source>
        <dbReference type="EMBL" id="MXQ80135.1"/>
    </source>
</evidence>
<proteinExistence type="predicted"/>
<sequence>MLHWSGWVLKLRFQGTDRKGLLLAAQRQLEGDGVYCGCNQGCMQKKPRSAVEVLPFAEQLLSDFHDDFEKTTFSLISLFIIRLLSAFLSC</sequence>
<dbReference type="EMBL" id="VBQZ03000003">
    <property type="protein sequence ID" value="MXQ80135.1"/>
    <property type="molecule type" value="Genomic_DNA"/>
</dbReference>
<dbReference type="AlphaFoldDB" id="A0A6B0QRD0"/>
<gene>
    <name evidence="1" type="ORF">E5288_WYG013652</name>
</gene>
<comment type="caution">
    <text evidence="1">The sequence shown here is derived from an EMBL/GenBank/DDBJ whole genome shotgun (WGS) entry which is preliminary data.</text>
</comment>
<name>A0A6B0QRD0_9CETA</name>
<evidence type="ECO:0000313" key="2">
    <source>
        <dbReference type="Proteomes" id="UP000322234"/>
    </source>
</evidence>
<organism evidence="1 2">
    <name type="scientific">Bos mutus</name>
    <name type="common">wild yak</name>
    <dbReference type="NCBI Taxonomy" id="72004"/>
    <lineage>
        <taxon>Eukaryota</taxon>
        <taxon>Metazoa</taxon>
        <taxon>Chordata</taxon>
        <taxon>Craniata</taxon>
        <taxon>Vertebrata</taxon>
        <taxon>Euteleostomi</taxon>
        <taxon>Mammalia</taxon>
        <taxon>Eutheria</taxon>
        <taxon>Laurasiatheria</taxon>
        <taxon>Artiodactyla</taxon>
        <taxon>Ruminantia</taxon>
        <taxon>Pecora</taxon>
        <taxon>Bovidae</taxon>
        <taxon>Bovinae</taxon>
        <taxon>Bos</taxon>
    </lineage>
</organism>
<dbReference type="Proteomes" id="UP000322234">
    <property type="component" value="Unassembled WGS sequence"/>
</dbReference>
<protein>
    <submittedName>
        <fullName evidence="1">Uncharacterized protein</fullName>
    </submittedName>
</protein>
<reference evidence="1" key="1">
    <citation type="submission" date="2019-10" db="EMBL/GenBank/DDBJ databases">
        <title>The sequence and de novo assembly of the wild yak genome.</title>
        <authorList>
            <person name="Liu Y."/>
        </authorList>
    </citation>
    <scope>NUCLEOTIDE SEQUENCE [LARGE SCALE GENOMIC DNA]</scope>
    <source>
        <strain evidence="1">WY2019</strain>
    </source>
</reference>
<keyword evidence="2" id="KW-1185">Reference proteome</keyword>
<accession>A0A6B0QRD0</accession>